<protein>
    <recommendedName>
        <fullName evidence="3">EF-hand domain-containing protein</fullName>
    </recommendedName>
</protein>
<feature type="domain" description="EF-hand" evidence="3">
    <location>
        <begin position="27"/>
        <end position="61"/>
    </location>
</feature>
<proteinExistence type="predicted"/>
<dbReference type="Proteomes" id="UP001432027">
    <property type="component" value="Unassembled WGS sequence"/>
</dbReference>
<dbReference type="CDD" id="cd00051">
    <property type="entry name" value="EFh"/>
    <property type="match status" value="1"/>
</dbReference>
<dbReference type="PROSITE" id="PS50222">
    <property type="entry name" value="EF_HAND_2"/>
    <property type="match status" value="2"/>
</dbReference>
<name>A0AAV5T132_9BILA</name>
<reference evidence="4" key="1">
    <citation type="submission" date="2023-10" db="EMBL/GenBank/DDBJ databases">
        <title>Genome assembly of Pristionchus species.</title>
        <authorList>
            <person name="Yoshida K."/>
            <person name="Sommer R.J."/>
        </authorList>
    </citation>
    <scope>NUCLEOTIDE SEQUENCE</scope>
    <source>
        <strain evidence="4">RS0144</strain>
    </source>
</reference>
<accession>A0AAV5T132</accession>
<feature type="domain" description="EF-hand" evidence="3">
    <location>
        <begin position="62"/>
        <end position="97"/>
    </location>
</feature>
<sequence>MPSVDTDGDGLISLKEQKKKRRKEDDMEGPETRALFNIADQNKSGKLDRVEFADFIRLVRLSAIKFANDHFREFDSNGDGKVTVDELSQLITQKIWNTRG</sequence>
<evidence type="ECO:0000256" key="2">
    <source>
        <dbReference type="SAM" id="MobiDB-lite"/>
    </source>
</evidence>
<comment type="caution">
    <text evidence="4">The sequence shown here is derived from an EMBL/GenBank/DDBJ whole genome shotgun (WGS) entry which is preliminary data.</text>
</comment>
<gene>
    <name evidence="4" type="ORF">PENTCL1PPCAC_11355</name>
</gene>
<keyword evidence="1" id="KW-0106">Calcium</keyword>
<organism evidence="4 5">
    <name type="scientific">Pristionchus entomophagus</name>
    <dbReference type="NCBI Taxonomy" id="358040"/>
    <lineage>
        <taxon>Eukaryota</taxon>
        <taxon>Metazoa</taxon>
        <taxon>Ecdysozoa</taxon>
        <taxon>Nematoda</taxon>
        <taxon>Chromadorea</taxon>
        <taxon>Rhabditida</taxon>
        <taxon>Rhabditina</taxon>
        <taxon>Diplogasteromorpha</taxon>
        <taxon>Diplogasteroidea</taxon>
        <taxon>Neodiplogasteridae</taxon>
        <taxon>Pristionchus</taxon>
    </lineage>
</organism>
<evidence type="ECO:0000259" key="3">
    <source>
        <dbReference type="PROSITE" id="PS50222"/>
    </source>
</evidence>
<dbReference type="EMBL" id="BTSX01000003">
    <property type="protein sequence ID" value="GMS89180.1"/>
    <property type="molecule type" value="Genomic_DNA"/>
</dbReference>
<dbReference type="InterPro" id="IPR018247">
    <property type="entry name" value="EF_Hand_1_Ca_BS"/>
</dbReference>
<feature type="region of interest" description="Disordered" evidence="2">
    <location>
        <begin position="1"/>
        <end position="31"/>
    </location>
</feature>
<dbReference type="GO" id="GO:0005509">
    <property type="term" value="F:calcium ion binding"/>
    <property type="evidence" value="ECO:0007669"/>
    <property type="project" value="InterPro"/>
</dbReference>
<dbReference type="InterPro" id="IPR011992">
    <property type="entry name" value="EF-hand-dom_pair"/>
</dbReference>
<dbReference type="InterPro" id="IPR002048">
    <property type="entry name" value="EF_hand_dom"/>
</dbReference>
<dbReference type="Gene3D" id="1.10.238.10">
    <property type="entry name" value="EF-hand"/>
    <property type="match status" value="2"/>
</dbReference>
<dbReference type="AlphaFoldDB" id="A0AAV5T132"/>
<dbReference type="SUPFAM" id="SSF47473">
    <property type="entry name" value="EF-hand"/>
    <property type="match status" value="1"/>
</dbReference>
<dbReference type="Pfam" id="PF13202">
    <property type="entry name" value="EF-hand_5"/>
    <property type="match status" value="1"/>
</dbReference>
<keyword evidence="5" id="KW-1185">Reference proteome</keyword>
<dbReference type="SMART" id="SM00054">
    <property type="entry name" value="EFh"/>
    <property type="match status" value="2"/>
</dbReference>
<dbReference type="Pfam" id="PF13499">
    <property type="entry name" value="EF-hand_7"/>
    <property type="match status" value="1"/>
</dbReference>
<evidence type="ECO:0000313" key="5">
    <source>
        <dbReference type="Proteomes" id="UP001432027"/>
    </source>
</evidence>
<dbReference type="PROSITE" id="PS00018">
    <property type="entry name" value="EF_HAND_1"/>
    <property type="match status" value="1"/>
</dbReference>
<evidence type="ECO:0000256" key="1">
    <source>
        <dbReference type="ARBA" id="ARBA00022837"/>
    </source>
</evidence>
<evidence type="ECO:0000313" key="4">
    <source>
        <dbReference type="EMBL" id="GMS89180.1"/>
    </source>
</evidence>